<organism evidence="1 2">
    <name type="scientific">Dermacoccus abyssi</name>
    <dbReference type="NCBI Taxonomy" id="322596"/>
    <lineage>
        <taxon>Bacteria</taxon>
        <taxon>Bacillati</taxon>
        <taxon>Actinomycetota</taxon>
        <taxon>Actinomycetes</taxon>
        <taxon>Micrococcales</taxon>
        <taxon>Dermacoccaceae</taxon>
        <taxon>Dermacoccus</taxon>
    </lineage>
</organism>
<dbReference type="RefSeq" id="WP_147362721.1">
    <property type="nucleotide sequence ID" value="NZ_CBCRVH010000012.1"/>
</dbReference>
<proteinExistence type="predicted"/>
<reference evidence="1 2" key="1">
    <citation type="submission" date="2018-08" db="EMBL/GenBank/DDBJ databases">
        <title>Whole genome sequence analysis of Dermacoccus abyssi bacteria isolated from Deep Mariana trench Micromonospora spp reveals genes involved in the environmental adaptation and production of secondary metabolites.</title>
        <authorList>
            <person name="Abdel-Mageed W.M."/>
            <person name="Lehri B."/>
            <person name="Nouioui I."/>
            <person name="Goodfellow I."/>
            <person name="Jaspars M."/>
            <person name="Karlyshev A."/>
        </authorList>
    </citation>
    <scope>NUCLEOTIDE SEQUENCE [LARGE SCALE GENOMIC DNA]</scope>
    <source>
        <strain evidence="1 2">MT1.1</strain>
    </source>
</reference>
<protein>
    <submittedName>
        <fullName evidence="1">Uncharacterized protein</fullName>
    </submittedName>
</protein>
<evidence type="ECO:0000313" key="1">
    <source>
        <dbReference type="EMBL" id="RHW44013.1"/>
    </source>
</evidence>
<sequence length="132" mass="14926">MGERVNAYFYDEEFADAKSAYLADWRADHEHGVFPAWVHAAIARHAARSPQERAALARERVIHSTRGQMRNWTVVDGTHDLVSAARRDDEHADRFLAESTWIAEAIHVAVQQSVQRHGQLPPAPARLPNRLA</sequence>
<dbReference type="Proteomes" id="UP000285376">
    <property type="component" value="Unassembled WGS sequence"/>
</dbReference>
<evidence type="ECO:0000313" key="2">
    <source>
        <dbReference type="Proteomes" id="UP000285376"/>
    </source>
</evidence>
<name>A0A417Z0S0_9MICO</name>
<dbReference type="EMBL" id="QWLM01000021">
    <property type="protein sequence ID" value="RHW44013.1"/>
    <property type="molecule type" value="Genomic_DNA"/>
</dbReference>
<accession>A0A417Z0S0</accession>
<dbReference type="AlphaFoldDB" id="A0A417Z0S0"/>
<gene>
    <name evidence="1" type="ORF">D1832_13735</name>
</gene>
<comment type="caution">
    <text evidence="1">The sequence shown here is derived from an EMBL/GenBank/DDBJ whole genome shotgun (WGS) entry which is preliminary data.</text>
</comment>